<evidence type="ECO:0000256" key="1">
    <source>
        <dbReference type="SAM" id="SignalP"/>
    </source>
</evidence>
<name>A0ABX7QR14_9GAMM</name>
<reference evidence="2 3" key="1">
    <citation type="submission" date="2021-03" db="EMBL/GenBank/DDBJ databases">
        <title>Novel species identification of genus Shewanella.</title>
        <authorList>
            <person name="Liu G."/>
            <person name="Zhang Q."/>
        </authorList>
    </citation>
    <scope>NUCLEOTIDE SEQUENCE [LARGE SCALE GENOMIC DNA]</scope>
    <source>
        <strain evidence="2 3">FJAT-51800</strain>
    </source>
</reference>
<evidence type="ECO:0000313" key="3">
    <source>
        <dbReference type="Proteomes" id="UP000662770"/>
    </source>
</evidence>
<feature type="signal peptide" evidence="1">
    <location>
        <begin position="1"/>
        <end position="19"/>
    </location>
</feature>
<dbReference type="RefSeq" id="WP_207354604.1">
    <property type="nucleotide sequence ID" value="NZ_CP071503.1"/>
</dbReference>
<protein>
    <submittedName>
        <fullName evidence="2">Uncharacterized protein</fullName>
    </submittedName>
</protein>
<gene>
    <name evidence="2" type="ORF">JYB87_16890</name>
</gene>
<evidence type="ECO:0000313" key="2">
    <source>
        <dbReference type="EMBL" id="QSX33371.1"/>
    </source>
</evidence>
<dbReference type="EMBL" id="CP071503">
    <property type="protein sequence ID" value="QSX33371.1"/>
    <property type="molecule type" value="Genomic_DNA"/>
</dbReference>
<keyword evidence="3" id="KW-1185">Reference proteome</keyword>
<proteinExistence type="predicted"/>
<dbReference type="Proteomes" id="UP000662770">
    <property type="component" value="Chromosome"/>
</dbReference>
<feature type="chain" id="PRO_5045304790" evidence="1">
    <location>
        <begin position="20"/>
        <end position="166"/>
    </location>
</feature>
<sequence length="166" mass="18279">MRYFLIAVAAAGVSFSTLASVEQAVLDCAKVENAQQRLACYDDLSVSLQQHVEKSQADVAQSDVEPVVSSTSSKEPTAAAIDRFGAKPVEVIKSPEEINLTIASIRESVRGELIITFENGQVWKQVEQRRYRLEAGDKVTIKKAALGSFLLQAEGRNRSIRVQRQQ</sequence>
<accession>A0ABX7QR14</accession>
<organism evidence="2 3">
    <name type="scientific">Shewanella avicenniae</name>
    <dbReference type="NCBI Taxonomy" id="2814294"/>
    <lineage>
        <taxon>Bacteria</taxon>
        <taxon>Pseudomonadati</taxon>
        <taxon>Pseudomonadota</taxon>
        <taxon>Gammaproteobacteria</taxon>
        <taxon>Alteromonadales</taxon>
        <taxon>Shewanellaceae</taxon>
        <taxon>Shewanella</taxon>
    </lineage>
</organism>
<keyword evidence="1" id="KW-0732">Signal</keyword>